<reference evidence="2 3" key="1">
    <citation type="submission" date="2019-06" db="EMBL/GenBank/DDBJ databases">
        <title>Draft genome sequence of the filamentous fungus Phialemoniopsis curvata isolated from diesel fuel.</title>
        <authorList>
            <person name="Varaljay V.A."/>
            <person name="Lyon W.J."/>
            <person name="Crouch A.L."/>
            <person name="Drake C.E."/>
            <person name="Hollomon J.M."/>
            <person name="Nadeau L.J."/>
            <person name="Nunn H.S."/>
            <person name="Stevenson B.S."/>
            <person name="Bojanowski C.L."/>
            <person name="Crookes-Goodson W.J."/>
        </authorList>
    </citation>
    <scope>NUCLEOTIDE SEQUENCE [LARGE SCALE GENOMIC DNA]</scope>
    <source>
        <strain evidence="2 3">D216</strain>
    </source>
</reference>
<evidence type="ECO:0000313" key="3">
    <source>
        <dbReference type="Proteomes" id="UP000319257"/>
    </source>
</evidence>
<evidence type="ECO:0000313" key="2">
    <source>
        <dbReference type="EMBL" id="TPX16249.1"/>
    </source>
</evidence>
<gene>
    <name evidence="2" type="ORF">E0L32_003898</name>
</gene>
<feature type="region of interest" description="Disordered" evidence="1">
    <location>
        <begin position="1"/>
        <end position="59"/>
    </location>
</feature>
<dbReference type="Proteomes" id="UP000319257">
    <property type="component" value="Unassembled WGS sequence"/>
</dbReference>
<dbReference type="InterPro" id="IPR038883">
    <property type="entry name" value="AN11006-like"/>
</dbReference>
<dbReference type="PANTHER" id="PTHR42085">
    <property type="entry name" value="F-BOX DOMAIN-CONTAINING PROTEIN"/>
    <property type="match status" value="1"/>
</dbReference>
<dbReference type="OrthoDB" id="5372935at2759"/>
<organism evidence="2 3">
    <name type="scientific">Thyridium curvatum</name>
    <dbReference type="NCBI Taxonomy" id="1093900"/>
    <lineage>
        <taxon>Eukaryota</taxon>
        <taxon>Fungi</taxon>
        <taxon>Dikarya</taxon>
        <taxon>Ascomycota</taxon>
        <taxon>Pezizomycotina</taxon>
        <taxon>Sordariomycetes</taxon>
        <taxon>Sordariomycetidae</taxon>
        <taxon>Thyridiales</taxon>
        <taxon>Thyridiaceae</taxon>
        <taxon>Thyridium</taxon>
    </lineage>
</organism>
<dbReference type="InParanoid" id="A0A507BG21"/>
<evidence type="ECO:0000256" key="1">
    <source>
        <dbReference type="SAM" id="MobiDB-lite"/>
    </source>
</evidence>
<feature type="compositionally biased region" description="Low complexity" evidence="1">
    <location>
        <begin position="32"/>
        <end position="41"/>
    </location>
</feature>
<dbReference type="GeneID" id="41971345"/>
<proteinExistence type="predicted"/>
<comment type="caution">
    <text evidence="2">The sequence shown here is derived from an EMBL/GenBank/DDBJ whole genome shotgun (WGS) entry which is preliminary data.</text>
</comment>
<dbReference type="EMBL" id="SKBQ01000018">
    <property type="protein sequence ID" value="TPX16249.1"/>
    <property type="molecule type" value="Genomic_DNA"/>
</dbReference>
<protein>
    <submittedName>
        <fullName evidence="2">Uncharacterized protein</fullName>
    </submittedName>
</protein>
<name>A0A507BG21_9PEZI</name>
<keyword evidence="3" id="KW-1185">Reference proteome</keyword>
<dbReference type="AlphaFoldDB" id="A0A507BG21"/>
<accession>A0A507BG21</accession>
<dbReference type="PANTHER" id="PTHR42085:SF2">
    <property type="entry name" value="F-BOX DOMAIN-CONTAINING PROTEIN"/>
    <property type="match status" value="1"/>
</dbReference>
<sequence length="327" mass="36579">MARRPRGGKASRPSRAQGPTLAPTPISPTPIPSTQTTPLSSAHPSRYPTEDEYDQDDVSQIPMHQLSLEDGTSTDTKDDAKATKKPAKPFPFLALPSELRVRVYEYHFAGTHNKVIDLDPSNFKRIWKNLLLLRTCRTVYSEASYFFFSTHTFRVFPTFPGRHFKTKRPLLARLNARQRSLITSLELRLGPGWSKPPRGWVVNPSLGLRDCVNVRKLNVIVQLDPSLSFLQGYRQADGFYESFSRDLLVGLLAGLPHVDRVQFDAWESVRKASPIMQALLSAALESRKTLCWGPERGWTDHDDDSDAPTLPAATLLDGFSPALLVAA</sequence>
<dbReference type="RefSeq" id="XP_030997960.1">
    <property type="nucleotide sequence ID" value="XM_031138248.1"/>
</dbReference>